<dbReference type="AlphaFoldDB" id="A0A849HGE8"/>
<comment type="similarity">
    <text evidence="10">Belongs to the glycosyltransferase 28 family. MurG subfamily.</text>
</comment>
<keyword evidence="4 10" id="KW-0808">Transferase</keyword>
<dbReference type="InterPro" id="IPR007235">
    <property type="entry name" value="Glyco_trans_28_C"/>
</dbReference>
<reference evidence="13 14" key="1">
    <citation type="submission" date="2020-04" db="EMBL/GenBank/DDBJ databases">
        <title>Knoellia sp. isolate from air conditioner.</title>
        <authorList>
            <person name="Chea S."/>
            <person name="Kim D.-U."/>
        </authorList>
    </citation>
    <scope>NUCLEOTIDE SEQUENCE [LARGE SCALE GENOMIC DNA]</scope>
    <source>
        <strain evidence="13 14">DB2414S</strain>
    </source>
</reference>
<dbReference type="InterPro" id="IPR004276">
    <property type="entry name" value="GlycoTrans_28_N"/>
</dbReference>
<evidence type="ECO:0000313" key="14">
    <source>
        <dbReference type="Proteomes" id="UP000588586"/>
    </source>
</evidence>
<keyword evidence="14" id="KW-1185">Reference proteome</keyword>
<dbReference type="GO" id="GO:0009252">
    <property type="term" value="P:peptidoglycan biosynthetic process"/>
    <property type="evidence" value="ECO:0007669"/>
    <property type="project" value="UniProtKB-UniRule"/>
</dbReference>
<dbReference type="GO" id="GO:0005975">
    <property type="term" value="P:carbohydrate metabolic process"/>
    <property type="evidence" value="ECO:0007669"/>
    <property type="project" value="InterPro"/>
</dbReference>
<evidence type="ECO:0000256" key="2">
    <source>
        <dbReference type="ARBA" id="ARBA00022618"/>
    </source>
</evidence>
<evidence type="ECO:0000259" key="11">
    <source>
        <dbReference type="Pfam" id="PF03033"/>
    </source>
</evidence>
<keyword evidence="3 10" id="KW-0328">Glycosyltransferase</keyword>
<dbReference type="EMBL" id="JABEPQ010000001">
    <property type="protein sequence ID" value="NNM45331.1"/>
    <property type="molecule type" value="Genomic_DNA"/>
</dbReference>
<evidence type="ECO:0000256" key="6">
    <source>
        <dbReference type="ARBA" id="ARBA00022984"/>
    </source>
</evidence>
<feature type="binding site" evidence="10">
    <location>
        <position position="300"/>
    </location>
    <ligand>
        <name>UDP-N-acetyl-alpha-D-glucosamine</name>
        <dbReference type="ChEBI" id="CHEBI:57705"/>
    </ligand>
</feature>
<dbReference type="UniPathway" id="UPA00219"/>
<dbReference type="Proteomes" id="UP000588586">
    <property type="component" value="Unassembled WGS sequence"/>
</dbReference>
<keyword evidence="5 10" id="KW-0133">Cell shape</keyword>
<dbReference type="GO" id="GO:0005886">
    <property type="term" value="C:plasma membrane"/>
    <property type="evidence" value="ECO:0007669"/>
    <property type="project" value="UniProtKB-SubCell"/>
</dbReference>
<dbReference type="Pfam" id="PF04101">
    <property type="entry name" value="Glyco_tran_28_C"/>
    <property type="match status" value="1"/>
</dbReference>
<proteinExistence type="inferred from homology"/>
<feature type="binding site" evidence="10">
    <location>
        <position position="130"/>
    </location>
    <ligand>
        <name>UDP-N-acetyl-alpha-D-glucosamine</name>
        <dbReference type="ChEBI" id="CHEBI:57705"/>
    </ligand>
</feature>
<dbReference type="Pfam" id="PF03033">
    <property type="entry name" value="Glyco_transf_28"/>
    <property type="match status" value="1"/>
</dbReference>
<dbReference type="GO" id="GO:0008360">
    <property type="term" value="P:regulation of cell shape"/>
    <property type="evidence" value="ECO:0007669"/>
    <property type="project" value="UniProtKB-KW"/>
</dbReference>
<organism evidence="13 14">
    <name type="scientific">Knoellia koreensis</name>
    <dbReference type="NCBI Taxonomy" id="2730921"/>
    <lineage>
        <taxon>Bacteria</taxon>
        <taxon>Bacillati</taxon>
        <taxon>Actinomycetota</taxon>
        <taxon>Actinomycetes</taxon>
        <taxon>Micrococcales</taxon>
        <taxon>Intrasporangiaceae</taxon>
        <taxon>Knoellia</taxon>
    </lineage>
</organism>
<evidence type="ECO:0000256" key="9">
    <source>
        <dbReference type="ARBA" id="ARBA00023316"/>
    </source>
</evidence>
<feature type="binding site" evidence="10">
    <location>
        <begin position="16"/>
        <end position="18"/>
    </location>
    <ligand>
        <name>UDP-N-acetyl-alpha-D-glucosamine</name>
        <dbReference type="ChEBI" id="CHEBI:57705"/>
    </ligand>
</feature>
<evidence type="ECO:0000256" key="10">
    <source>
        <dbReference type="HAMAP-Rule" id="MF_00033"/>
    </source>
</evidence>
<accession>A0A849HGE8</accession>
<name>A0A849HGE8_9MICO</name>
<dbReference type="RefSeq" id="WP_171242368.1">
    <property type="nucleotide sequence ID" value="NZ_JABEPQ010000001.1"/>
</dbReference>
<dbReference type="GO" id="GO:0050511">
    <property type="term" value="F:undecaprenyldiphospho-muramoylpentapeptide beta-N-acetylglucosaminyltransferase activity"/>
    <property type="evidence" value="ECO:0007669"/>
    <property type="project" value="UniProtKB-UniRule"/>
</dbReference>
<gene>
    <name evidence="10 13" type="primary">murG</name>
    <name evidence="13" type="ORF">HJG52_04840</name>
</gene>
<comment type="subcellular location">
    <subcellularLocation>
        <location evidence="10">Cell membrane</location>
        <topology evidence="10">Peripheral membrane protein</topology>
        <orientation evidence="10">Cytoplasmic side</orientation>
    </subcellularLocation>
</comment>
<dbReference type="GO" id="GO:0071555">
    <property type="term" value="P:cell wall organization"/>
    <property type="evidence" value="ECO:0007669"/>
    <property type="project" value="UniProtKB-KW"/>
</dbReference>
<evidence type="ECO:0000259" key="12">
    <source>
        <dbReference type="Pfam" id="PF04101"/>
    </source>
</evidence>
<evidence type="ECO:0000313" key="13">
    <source>
        <dbReference type="EMBL" id="NNM45331.1"/>
    </source>
</evidence>
<keyword evidence="6 10" id="KW-0573">Peptidoglycan synthesis</keyword>
<dbReference type="PANTHER" id="PTHR21015:SF22">
    <property type="entry name" value="GLYCOSYLTRANSFERASE"/>
    <property type="match status" value="1"/>
</dbReference>
<keyword evidence="8 10" id="KW-0131">Cell cycle</keyword>
<dbReference type="Gene3D" id="3.40.50.2000">
    <property type="entry name" value="Glycogen Phosphorylase B"/>
    <property type="match status" value="2"/>
</dbReference>
<comment type="caution">
    <text evidence="13">The sequence shown here is derived from an EMBL/GenBank/DDBJ whole genome shotgun (WGS) entry which is preliminary data.</text>
</comment>
<evidence type="ECO:0000256" key="5">
    <source>
        <dbReference type="ARBA" id="ARBA00022960"/>
    </source>
</evidence>
<evidence type="ECO:0000256" key="8">
    <source>
        <dbReference type="ARBA" id="ARBA00023306"/>
    </source>
</evidence>
<dbReference type="NCBIfam" id="TIGR01133">
    <property type="entry name" value="murG"/>
    <property type="match status" value="1"/>
</dbReference>
<keyword evidence="9 10" id="KW-0961">Cell wall biogenesis/degradation</keyword>
<dbReference type="CDD" id="cd03785">
    <property type="entry name" value="GT28_MurG"/>
    <property type="match status" value="1"/>
</dbReference>
<keyword evidence="1 10" id="KW-1003">Cell membrane</keyword>
<dbReference type="EC" id="2.4.1.227" evidence="10"/>
<feature type="domain" description="Glycosyl transferase family 28 C-terminal" evidence="12">
    <location>
        <begin position="194"/>
        <end position="356"/>
    </location>
</feature>
<protein>
    <recommendedName>
        <fullName evidence="10">UDP-N-acetylglucosamine--N-acetylmuramyl-(pentapeptide) pyrophosphoryl-undecaprenol N-acetylglucosamine transferase</fullName>
        <ecNumber evidence="10">2.4.1.227</ecNumber>
    </recommendedName>
    <alternativeName>
        <fullName evidence="10">Undecaprenyl-PP-MurNAc-pentapeptide-UDPGlcNAc GlcNAc transferase</fullName>
    </alternativeName>
</protein>
<dbReference type="InterPro" id="IPR006009">
    <property type="entry name" value="GlcNAc_MurG"/>
</dbReference>
<comment type="caution">
    <text evidence="10">Lacks conserved residue(s) required for the propagation of feature annotation.</text>
</comment>
<feature type="binding site" evidence="10">
    <location>
        <position position="201"/>
    </location>
    <ligand>
        <name>UDP-N-acetyl-alpha-D-glucosamine</name>
        <dbReference type="ChEBI" id="CHEBI:57705"/>
    </ligand>
</feature>
<comment type="pathway">
    <text evidence="10">Cell wall biogenesis; peptidoglycan biosynthesis.</text>
</comment>
<comment type="function">
    <text evidence="10">Cell wall formation. Catalyzes the transfer of a GlcNAc subunit on undecaprenyl-pyrophosphoryl-MurNAc-pentapeptide (lipid intermediate I) to form undecaprenyl-pyrophosphoryl-MurNAc-(pentapeptide)GlcNAc (lipid intermediate II).</text>
</comment>
<dbReference type="HAMAP" id="MF_00033">
    <property type="entry name" value="MurG"/>
    <property type="match status" value="1"/>
</dbReference>
<feature type="binding site" evidence="10">
    <location>
        <position position="167"/>
    </location>
    <ligand>
        <name>UDP-N-acetyl-alpha-D-glucosamine</name>
        <dbReference type="ChEBI" id="CHEBI:57705"/>
    </ligand>
</feature>
<evidence type="ECO:0000256" key="7">
    <source>
        <dbReference type="ARBA" id="ARBA00023136"/>
    </source>
</evidence>
<evidence type="ECO:0000256" key="1">
    <source>
        <dbReference type="ARBA" id="ARBA00022475"/>
    </source>
</evidence>
<keyword evidence="2 10" id="KW-0132">Cell division</keyword>
<comment type="catalytic activity">
    <reaction evidence="10">
        <text>di-trans,octa-cis-undecaprenyl diphospho-N-acetyl-alpha-D-muramoyl-L-alanyl-D-glutamyl-meso-2,6-diaminopimeloyl-D-alanyl-D-alanine + UDP-N-acetyl-alpha-D-glucosamine = di-trans,octa-cis-undecaprenyl diphospho-[N-acetyl-alpha-D-glucosaminyl-(1-&gt;4)]-N-acetyl-alpha-D-muramoyl-L-alanyl-D-glutamyl-meso-2,6-diaminopimeloyl-D-alanyl-D-alanine + UDP + H(+)</text>
        <dbReference type="Rhea" id="RHEA:31227"/>
        <dbReference type="ChEBI" id="CHEBI:15378"/>
        <dbReference type="ChEBI" id="CHEBI:57705"/>
        <dbReference type="ChEBI" id="CHEBI:58223"/>
        <dbReference type="ChEBI" id="CHEBI:61387"/>
        <dbReference type="ChEBI" id="CHEBI:61388"/>
        <dbReference type="EC" id="2.4.1.227"/>
    </reaction>
</comment>
<feature type="domain" description="Glycosyltransferase family 28 N-terminal" evidence="11">
    <location>
        <begin position="9"/>
        <end position="148"/>
    </location>
</feature>
<dbReference type="SUPFAM" id="SSF53756">
    <property type="entry name" value="UDP-Glycosyltransferase/glycogen phosphorylase"/>
    <property type="match status" value="1"/>
</dbReference>
<dbReference type="PANTHER" id="PTHR21015">
    <property type="entry name" value="UDP-N-ACETYLGLUCOSAMINE--N-ACETYLMURAMYL-(PENTAPEPTIDE) PYROPHOSPHORYL-UNDECAPRENOL N-ACETYLGLUCOSAMINE TRANSFERASE 1"/>
    <property type="match status" value="1"/>
</dbReference>
<dbReference type="GO" id="GO:0051301">
    <property type="term" value="P:cell division"/>
    <property type="evidence" value="ECO:0007669"/>
    <property type="project" value="UniProtKB-KW"/>
</dbReference>
<evidence type="ECO:0000256" key="3">
    <source>
        <dbReference type="ARBA" id="ARBA00022676"/>
    </source>
</evidence>
<evidence type="ECO:0000256" key="4">
    <source>
        <dbReference type="ARBA" id="ARBA00022679"/>
    </source>
</evidence>
<sequence>MAGSSPTSVLLAGGGTAGHVSPLLALADCLRRRNPDVHVAALGTQAGLEARLVPERGYPLLTVPKVPLPRRPSADLLRLPGNLRAAVRAAERAIEESGAQVVVGFGGYVSTPAYLAARRRHVPIVVHEQNARPGIANRLGARFTDHVATTFRSTKLAHATAIGMPLRPEIAQLDRAASRAEGLAYFGLDDTRPTLLVTGGSLGAQRLNSTFEARAAELSARGVQVLHLTGAGKEFTPQRPTEGGSGAARYVVAPYADRMDLAYAVADLVVARAGANTVCELTAVGLPAVYVPLPIGNGEQRFNAADVVAAGGGLLVEDAGFTPAWVDSDLLPLLGDRARLDAMAQASAVTGERGADELLADMVDAAYAESLGKQGHPSPGQR</sequence>
<keyword evidence="7 10" id="KW-0472">Membrane</keyword>